<keyword evidence="2 3" id="KW-0326">Glycosidase</keyword>
<protein>
    <submittedName>
        <fullName evidence="5">Cellulase (Glycosyl hydrolase family 5)</fullName>
    </submittedName>
</protein>
<gene>
    <name evidence="5" type="ORF">Poly24_17080</name>
</gene>
<feature type="domain" description="Glycoside hydrolase family 5" evidence="4">
    <location>
        <begin position="98"/>
        <end position="304"/>
    </location>
</feature>
<dbReference type="Gene3D" id="3.20.20.80">
    <property type="entry name" value="Glycosidases"/>
    <property type="match status" value="1"/>
</dbReference>
<dbReference type="Proteomes" id="UP000315082">
    <property type="component" value="Chromosome"/>
</dbReference>
<evidence type="ECO:0000256" key="3">
    <source>
        <dbReference type="RuleBase" id="RU361153"/>
    </source>
</evidence>
<evidence type="ECO:0000256" key="2">
    <source>
        <dbReference type="ARBA" id="ARBA00023295"/>
    </source>
</evidence>
<dbReference type="Pfam" id="PF00150">
    <property type="entry name" value="Cellulase"/>
    <property type="match status" value="1"/>
</dbReference>
<evidence type="ECO:0000313" key="5">
    <source>
        <dbReference type="EMBL" id="QDV68002.1"/>
    </source>
</evidence>
<accession>A0A518JR39</accession>
<dbReference type="KEGG" id="rcf:Poly24_17080"/>
<dbReference type="AlphaFoldDB" id="A0A518JR39"/>
<dbReference type="SUPFAM" id="SSF51445">
    <property type="entry name" value="(Trans)glycosidases"/>
    <property type="match status" value="1"/>
</dbReference>
<evidence type="ECO:0000259" key="4">
    <source>
        <dbReference type="Pfam" id="PF00150"/>
    </source>
</evidence>
<dbReference type="GO" id="GO:0004553">
    <property type="term" value="F:hydrolase activity, hydrolyzing O-glycosyl compounds"/>
    <property type="evidence" value="ECO:0007669"/>
    <property type="project" value="InterPro"/>
</dbReference>
<evidence type="ECO:0000256" key="1">
    <source>
        <dbReference type="ARBA" id="ARBA00022801"/>
    </source>
</evidence>
<dbReference type="EMBL" id="CP036348">
    <property type="protein sequence ID" value="QDV68002.1"/>
    <property type="molecule type" value="Genomic_DNA"/>
</dbReference>
<evidence type="ECO:0000313" key="6">
    <source>
        <dbReference type="Proteomes" id="UP000315082"/>
    </source>
</evidence>
<organism evidence="5 6">
    <name type="scientific">Rosistilla carotiformis</name>
    <dbReference type="NCBI Taxonomy" id="2528017"/>
    <lineage>
        <taxon>Bacteria</taxon>
        <taxon>Pseudomonadati</taxon>
        <taxon>Planctomycetota</taxon>
        <taxon>Planctomycetia</taxon>
        <taxon>Pirellulales</taxon>
        <taxon>Pirellulaceae</taxon>
        <taxon>Rosistilla</taxon>
    </lineage>
</organism>
<dbReference type="GO" id="GO:0000272">
    <property type="term" value="P:polysaccharide catabolic process"/>
    <property type="evidence" value="ECO:0007669"/>
    <property type="project" value="InterPro"/>
</dbReference>
<name>A0A518JR39_9BACT</name>
<sequence length="396" mass="44906">MSKFHIANPRPLFALPVRMLVADAQNRIVVLLGLLAFLFTTQATAQTLQTVRVSSDSTHFAIGEPEQRFVVWGVNYDHNSRGELLDEYWMERWEEVVEDFSEMKALGANCVRIHLQLGKFMIAADQPNEVALDQLAKLLKLAEETGLYLDITGLACYHKVNVPDWFDRLSEQDRWKAQALFWSAIARVCRNSPAVFCYDLMNEPILPGKRKSGEPAESQWLGGELGGKFFVQRLALDLAGRTRQQVAKAWVDQMVDAIREHDEHHMITVGVIPWVFVFGGGKPFFYSPEVGERLDFVSVHFYPEKGKVEAAIAALRAYDIGKPLVVEEMFPMKCSVEELADFVSQSAVFTDGWISFYWGQTAEQLTQKSNPTIAEAITASWLQRFQAMAKQMTKMK</sequence>
<dbReference type="InterPro" id="IPR001547">
    <property type="entry name" value="Glyco_hydro_5"/>
</dbReference>
<comment type="similarity">
    <text evidence="3">Belongs to the glycosyl hydrolase 5 (cellulase A) family.</text>
</comment>
<proteinExistence type="inferred from homology"/>
<keyword evidence="1 3" id="KW-0378">Hydrolase</keyword>
<reference evidence="5 6" key="1">
    <citation type="submission" date="2019-02" db="EMBL/GenBank/DDBJ databases">
        <title>Deep-cultivation of Planctomycetes and their phenomic and genomic characterization uncovers novel biology.</title>
        <authorList>
            <person name="Wiegand S."/>
            <person name="Jogler M."/>
            <person name="Boedeker C."/>
            <person name="Pinto D."/>
            <person name="Vollmers J."/>
            <person name="Rivas-Marin E."/>
            <person name="Kohn T."/>
            <person name="Peeters S.H."/>
            <person name="Heuer A."/>
            <person name="Rast P."/>
            <person name="Oberbeckmann S."/>
            <person name="Bunk B."/>
            <person name="Jeske O."/>
            <person name="Meyerdierks A."/>
            <person name="Storesund J.E."/>
            <person name="Kallscheuer N."/>
            <person name="Luecker S."/>
            <person name="Lage O.M."/>
            <person name="Pohl T."/>
            <person name="Merkel B.J."/>
            <person name="Hornburger P."/>
            <person name="Mueller R.-W."/>
            <person name="Bruemmer F."/>
            <person name="Labrenz M."/>
            <person name="Spormann A.M."/>
            <person name="Op den Camp H."/>
            <person name="Overmann J."/>
            <person name="Amann R."/>
            <person name="Jetten M.S.M."/>
            <person name="Mascher T."/>
            <person name="Medema M.H."/>
            <person name="Devos D.P."/>
            <person name="Kaster A.-K."/>
            <person name="Ovreas L."/>
            <person name="Rohde M."/>
            <person name="Galperin M.Y."/>
            <person name="Jogler C."/>
        </authorList>
    </citation>
    <scope>NUCLEOTIDE SEQUENCE [LARGE SCALE GENOMIC DNA]</scope>
    <source>
        <strain evidence="5 6">Poly24</strain>
    </source>
</reference>
<keyword evidence="6" id="KW-1185">Reference proteome</keyword>
<dbReference type="InterPro" id="IPR017853">
    <property type="entry name" value="GH"/>
</dbReference>